<feature type="region of interest" description="Disordered" evidence="2">
    <location>
        <begin position="390"/>
        <end position="409"/>
    </location>
</feature>
<gene>
    <name evidence="3" type="ORF">TM35_000032260</name>
</gene>
<dbReference type="PANTHER" id="PTHR45691">
    <property type="entry name" value="PROTEIN DIAPHANOUS"/>
    <property type="match status" value="1"/>
</dbReference>
<feature type="region of interest" description="Disordered" evidence="2">
    <location>
        <begin position="229"/>
        <end position="344"/>
    </location>
</feature>
<dbReference type="VEuPathDB" id="TriTrypDB:TM35_000032260"/>
<dbReference type="InterPro" id="IPR051412">
    <property type="entry name" value="Formin_Homology_Diaphanous_sf"/>
</dbReference>
<dbReference type="AlphaFoldDB" id="A0A1X0P762"/>
<organism evidence="3 4">
    <name type="scientific">Trypanosoma theileri</name>
    <dbReference type="NCBI Taxonomy" id="67003"/>
    <lineage>
        <taxon>Eukaryota</taxon>
        <taxon>Discoba</taxon>
        <taxon>Euglenozoa</taxon>
        <taxon>Kinetoplastea</taxon>
        <taxon>Metakinetoplastina</taxon>
        <taxon>Trypanosomatida</taxon>
        <taxon>Trypanosomatidae</taxon>
        <taxon>Trypanosoma</taxon>
    </lineage>
</organism>
<name>A0A1X0P762_9TRYP</name>
<sequence length="567" mass="61592">MYPKNIPLPPEAASRAAHVSTRKELDRANSGSPITAPITTPSIPRRMLGSVGNSSATSSPPPPPPQPQQLQQQQQSKHSSSMKQSLRPAHSIVLPPSYADSMMTTNRMENGSFAEAACNPAVGAAMSTENSLRGPSQLQFPGTSMLPPPYEESVSNTNGLVGEVSYNSLSGMGVPPPPPPPPPLPQTVQNTSTTGGNGVCMDGGYYHGPPMRGFLPPVIPPHSLAWPTPPTAPTVLPQDPPSYMESSGCPPPPPPPQVPYFFNANSPLTASNNMGRSHRQDSHFSHNKRKERNNRSADDIPSARRSDKSDEAEKINELSHTGPTSVHSSVSNQQRQQQQQQQQQQSMTFWMERVKHISQQHKHDVTFLMQVIMVLLERLTSLKASNYVSSAADNNNNNNKNGNMKHSEKLTNGEKCATITETSHNNNDNDVNEEANVLKQQLSELEDVLHSLQTDKTKMKPSRSRLLAGIMTLPQLLPICTDASMAMAMEEPTSISPNIETLAVEKELFSRSMAAEVKALMKAVDFETTRPLSLNIVATPSSLNSTWATSGEFTTTTAAVIPEKVDE</sequence>
<feature type="compositionally biased region" description="Pro residues" evidence="2">
    <location>
        <begin position="249"/>
        <end position="258"/>
    </location>
</feature>
<feature type="compositionally biased region" description="Polar residues" evidence="2">
    <location>
        <begin position="318"/>
        <end position="332"/>
    </location>
</feature>
<dbReference type="GO" id="GO:0005884">
    <property type="term" value="C:actin filament"/>
    <property type="evidence" value="ECO:0007669"/>
    <property type="project" value="TreeGrafter"/>
</dbReference>
<comment type="caution">
    <text evidence="3">The sequence shown here is derived from an EMBL/GenBank/DDBJ whole genome shotgun (WGS) entry which is preliminary data.</text>
</comment>
<dbReference type="Proteomes" id="UP000192257">
    <property type="component" value="Unassembled WGS sequence"/>
</dbReference>
<feature type="compositionally biased region" description="Basic and acidic residues" evidence="2">
    <location>
        <begin position="293"/>
        <end position="317"/>
    </location>
</feature>
<reference evidence="3 4" key="1">
    <citation type="submission" date="2017-03" db="EMBL/GenBank/DDBJ databases">
        <title>An alternative strategy for trypanosome survival in the mammalian bloodstream revealed through genome and transcriptome analysis of the ubiquitous bovine parasite Trypanosoma (Megatrypanum) theileri.</title>
        <authorList>
            <person name="Kelly S."/>
            <person name="Ivens A."/>
            <person name="Mott A."/>
            <person name="O'Neill E."/>
            <person name="Emms D."/>
            <person name="Macleod O."/>
            <person name="Voorheis P."/>
            <person name="Matthews J."/>
            <person name="Matthews K."/>
            <person name="Carrington M."/>
        </authorList>
    </citation>
    <scope>NUCLEOTIDE SEQUENCE [LARGE SCALE GENOMIC DNA]</scope>
    <source>
        <strain evidence="3">Edinburgh</strain>
    </source>
</reference>
<feature type="compositionally biased region" description="Low complexity" evidence="2">
    <location>
        <begin position="68"/>
        <end position="85"/>
    </location>
</feature>
<evidence type="ECO:0000256" key="1">
    <source>
        <dbReference type="SAM" id="Coils"/>
    </source>
</evidence>
<dbReference type="GO" id="GO:0030041">
    <property type="term" value="P:actin filament polymerization"/>
    <property type="evidence" value="ECO:0007669"/>
    <property type="project" value="TreeGrafter"/>
</dbReference>
<dbReference type="PANTHER" id="PTHR45691:SF6">
    <property type="entry name" value="PROTEIN DIAPHANOUS"/>
    <property type="match status" value="1"/>
</dbReference>
<accession>A0A1X0P762</accession>
<evidence type="ECO:0000313" key="3">
    <source>
        <dbReference type="EMBL" id="ORC92473.1"/>
    </source>
</evidence>
<feature type="compositionally biased region" description="Polar residues" evidence="2">
    <location>
        <begin position="263"/>
        <end position="275"/>
    </location>
</feature>
<feature type="compositionally biased region" description="Low complexity" evidence="2">
    <location>
        <begin position="30"/>
        <end position="44"/>
    </location>
</feature>
<proteinExistence type="predicted"/>
<evidence type="ECO:0000313" key="4">
    <source>
        <dbReference type="Proteomes" id="UP000192257"/>
    </source>
</evidence>
<feature type="region of interest" description="Disordered" evidence="2">
    <location>
        <begin position="1"/>
        <end position="90"/>
    </location>
</feature>
<dbReference type="OrthoDB" id="249456at2759"/>
<feature type="compositionally biased region" description="Pro residues" evidence="2">
    <location>
        <begin position="1"/>
        <end position="10"/>
    </location>
</feature>
<evidence type="ECO:0000256" key="2">
    <source>
        <dbReference type="SAM" id="MobiDB-lite"/>
    </source>
</evidence>
<keyword evidence="1" id="KW-0175">Coiled coil</keyword>
<keyword evidence="4" id="KW-1185">Reference proteome</keyword>
<dbReference type="EMBL" id="NBCO01000003">
    <property type="protein sequence ID" value="ORC92473.1"/>
    <property type="molecule type" value="Genomic_DNA"/>
</dbReference>
<protein>
    <submittedName>
        <fullName evidence="3">Uncharacterized protein</fullName>
    </submittedName>
</protein>
<feature type="coiled-coil region" evidence="1">
    <location>
        <begin position="428"/>
        <end position="455"/>
    </location>
</feature>
<feature type="compositionally biased region" description="Low complexity" evidence="2">
    <location>
        <begin position="333"/>
        <end position="344"/>
    </location>
</feature>
<dbReference type="RefSeq" id="XP_028886539.1">
    <property type="nucleotide sequence ID" value="XM_029021993.1"/>
</dbReference>
<dbReference type="GeneID" id="39981773"/>